<evidence type="ECO:0000256" key="1">
    <source>
        <dbReference type="SAM" id="MobiDB-lite"/>
    </source>
</evidence>
<keyword evidence="3" id="KW-1185">Reference proteome</keyword>
<feature type="compositionally biased region" description="Polar residues" evidence="1">
    <location>
        <begin position="23"/>
        <end position="33"/>
    </location>
</feature>
<accession>A0A8C6GXJ7</accession>
<sequence>MHPVYLTSTSSCCSQCTRVTPTQSLQIEGSRSSPKWRHRGEDSSTGEMPPMPTSPGEDLQNPTAQNALFSSLSQIHSSAIPLDFDVTHHHQWHGHQNITADFGDAGDLFPMPSLCPHHPGRDGLTQNC</sequence>
<reference evidence="2" key="2">
    <citation type="submission" date="2025-09" db="UniProtKB">
        <authorList>
            <consortium name="Ensembl"/>
        </authorList>
    </citation>
    <scope>IDENTIFICATION</scope>
</reference>
<evidence type="ECO:0000313" key="2">
    <source>
        <dbReference type="Ensembl" id="ENSMSIP00000013405.1"/>
    </source>
</evidence>
<dbReference type="Proteomes" id="UP000694415">
    <property type="component" value="Unplaced"/>
</dbReference>
<organism evidence="2 3">
    <name type="scientific">Mus spicilegus</name>
    <name type="common">Mound-building mouse</name>
    <dbReference type="NCBI Taxonomy" id="10103"/>
    <lineage>
        <taxon>Eukaryota</taxon>
        <taxon>Metazoa</taxon>
        <taxon>Chordata</taxon>
        <taxon>Craniata</taxon>
        <taxon>Vertebrata</taxon>
        <taxon>Euteleostomi</taxon>
        <taxon>Mammalia</taxon>
        <taxon>Eutheria</taxon>
        <taxon>Euarchontoglires</taxon>
        <taxon>Glires</taxon>
        <taxon>Rodentia</taxon>
        <taxon>Myomorpha</taxon>
        <taxon>Muroidea</taxon>
        <taxon>Muridae</taxon>
        <taxon>Murinae</taxon>
        <taxon>Mus</taxon>
        <taxon>Mus</taxon>
    </lineage>
</organism>
<dbReference type="Ensembl" id="ENSMSIT00000017021.1">
    <property type="protein sequence ID" value="ENSMSIP00000013405.1"/>
    <property type="gene ID" value="ENSMSIG00000011600.1"/>
</dbReference>
<dbReference type="AlphaFoldDB" id="A0A8C6GXJ7"/>
<feature type="region of interest" description="Disordered" evidence="1">
    <location>
        <begin position="23"/>
        <end position="62"/>
    </location>
</feature>
<proteinExistence type="predicted"/>
<evidence type="ECO:0000313" key="3">
    <source>
        <dbReference type="Proteomes" id="UP000694415"/>
    </source>
</evidence>
<name>A0A8C6GXJ7_MUSSI</name>
<protein>
    <submittedName>
        <fullName evidence="2">Uncharacterized protein</fullName>
    </submittedName>
</protein>
<reference evidence="2" key="1">
    <citation type="submission" date="2025-08" db="UniProtKB">
        <authorList>
            <consortium name="Ensembl"/>
        </authorList>
    </citation>
    <scope>IDENTIFICATION</scope>
</reference>